<dbReference type="PANTHER" id="PTHR39179">
    <property type="entry name" value="SPORE COAT PROTEIN I"/>
    <property type="match status" value="1"/>
</dbReference>
<dbReference type="Gene3D" id="3.30.200.20">
    <property type="entry name" value="Phosphorylase Kinase, domain 1"/>
    <property type="match status" value="1"/>
</dbReference>
<dbReference type="SUPFAM" id="SSF56112">
    <property type="entry name" value="Protein kinase-like (PK-like)"/>
    <property type="match status" value="1"/>
</dbReference>
<dbReference type="InterPro" id="IPR047175">
    <property type="entry name" value="CotS-like"/>
</dbReference>
<keyword evidence="1" id="KW-0167">Capsid protein</keyword>
<name>A0ABS2Q8G1_9BACL</name>
<comment type="caution">
    <text evidence="1">The sequence shown here is derived from an EMBL/GenBank/DDBJ whole genome shotgun (WGS) entry which is preliminary data.</text>
</comment>
<dbReference type="Gene3D" id="3.90.1200.10">
    <property type="match status" value="1"/>
</dbReference>
<organism evidence="1 2">
    <name type="scientific">Sporolactobacillus spathodeae</name>
    <dbReference type="NCBI Taxonomy" id="1465502"/>
    <lineage>
        <taxon>Bacteria</taxon>
        <taxon>Bacillati</taxon>
        <taxon>Bacillota</taxon>
        <taxon>Bacilli</taxon>
        <taxon>Bacillales</taxon>
        <taxon>Sporolactobacillaceae</taxon>
        <taxon>Sporolactobacillus</taxon>
    </lineage>
</organism>
<dbReference type="EMBL" id="JAFBEV010000005">
    <property type="protein sequence ID" value="MBM7657459.1"/>
    <property type="molecule type" value="Genomic_DNA"/>
</dbReference>
<keyword evidence="2" id="KW-1185">Reference proteome</keyword>
<accession>A0ABS2Q8G1</accession>
<protein>
    <submittedName>
        <fullName evidence="1">Spore coat protein YsxE</fullName>
    </submittedName>
</protein>
<gene>
    <name evidence="1" type="ORF">JOC27_000902</name>
</gene>
<sequence>MATEPDLQVRRLLFQYDLFPYQFSQHGSVMKIETVIGNFALKQKKITRNQINHLLTAYKLAGKLAIDALSPLPSKYGDLVIQGDGDSGYYLLPWFEETVPESDLLTRYTRLFLKAGQMHQQTLRGDDNPDQLYQSMVQLLTGRQNIWERFVQEAEHHVYPSPFEQLVLSSAGGYLTNLQNALLYFQGTQKEVEEGTENAAKKGMRRALCHGRLNPLHIVIENEKCYLINFEECSYGIFIIEAASLFEQASAVLSKPHLPWKAWISSYLAACPLTDNETTFLFHYLMCPLAPINLLEKYRLQHDQSEFWFTQHWITLQRAQSEMIRAFQGYYEEKQKQSNHQEEQTSDDS</sequence>
<reference evidence="1 2" key="1">
    <citation type="submission" date="2021-01" db="EMBL/GenBank/DDBJ databases">
        <title>Genomic Encyclopedia of Type Strains, Phase IV (KMG-IV): sequencing the most valuable type-strain genomes for metagenomic binning, comparative biology and taxonomic classification.</title>
        <authorList>
            <person name="Goeker M."/>
        </authorList>
    </citation>
    <scope>NUCLEOTIDE SEQUENCE [LARGE SCALE GENOMIC DNA]</scope>
    <source>
        <strain evidence="1 2">DSM 100968</strain>
    </source>
</reference>
<proteinExistence type="predicted"/>
<evidence type="ECO:0000313" key="2">
    <source>
        <dbReference type="Proteomes" id="UP000823201"/>
    </source>
</evidence>
<dbReference type="Proteomes" id="UP000823201">
    <property type="component" value="Unassembled WGS sequence"/>
</dbReference>
<evidence type="ECO:0000313" key="1">
    <source>
        <dbReference type="EMBL" id="MBM7657459.1"/>
    </source>
</evidence>
<keyword evidence="1" id="KW-0946">Virion</keyword>
<dbReference type="RefSeq" id="WP_205005792.1">
    <property type="nucleotide sequence ID" value="NZ_CBCRXA010000004.1"/>
</dbReference>
<dbReference type="PANTHER" id="PTHR39179:SF3">
    <property type="entry name" value="COTS-RELATED PROTEIN"/>
    <property type="match status" value="1"/>
</dbReference>
<dbReference type="InterPro" id="IPR011009">
    <property type="entry name" value="Kinase-like_dom_sf"/>
</dbReference>